<dbReference type="AlphaFoldDB" id="A0A9N9IKK9"/>
<dbReference type="Proteomes" id="UP000789405">
    <property type="component" value="Unassembled WGS sequence"/>
</dbReference>
<feature type="chain" id="PRO_5040128585" evidence="1">
    <location>
        <begin position="25"/>
        <end position="172"/>
    </location>
</feature>
<evidence type="ECO:0000256" key="1">
    <source>
        <dbReference type="SAM" id="SignalP"/>
    </source>
</evidence>
<proteinExistence type="predicted"/>
<feature type="non-terminal residue" evidence="2">
    <location>
        <position position="172"/>
    </location>
</feature>
<feature type="signal peptide" evidence="1">
    <location>
        <begin position="1"/>
        <end position="24"/>
    </location>
</feature>
<comment type="caution">
    <text evidence="2">The sequence shown here is derived from an EMBL/GenBank/DDBJ whole genome shotgun (WGS) entry which is preliminary data.</text>
</comment>
<name>A0A9N9IKK9_9GLOM</name>
<gene>
    <name evidence="2" type="ORF">DERYTH_LOCUS15799</name>
</gene>
<dbReference type="EMBL" id="CAJVPY010013124">
    <property type="protein sequence ID" value="CAG8738654.1"/>
    <property type="molecule type" value="Genomic_DNA"/>
</dbReference>
<keyword evidence="1" id="KW-0732">Signal</keyword>
<sequence>MGGRRIGEAKCLLALLDAGIPAFALNAGKSDGGIDIFGYYVNLGFNIQVKFVSQYDKSRYEKDLKKFWKVMKKYPENIGFFVYFSDKNVHDLRFEVKPSYNSISYMTYQSISFNYDKFKNEYGIKNIYNVMQRLEFNYFDGNFKRIHFIVYDSTQGSFYNGTRQEIQLNFLE</sequence>
<evidence type="ECO:0000313" key="3">
    <source>
        <dbReference type="Proteomes" id="UP000789405"/>
    </source>
</evidence>
<dbReference type="OrthoDB" id="10351093at2759"/>
<protein>
    <submittedName>
        <fullName evidence="2">4304_t:CDS:1</fullName>
    </submittedName>
</protein>
<evidence type="ECO:0000313" key="2">
    <source>
        <dbReference type="EMBL" id="CAG8738654.1"/>
    </source>
</evidence>
<organism evidence="2 3">
    <name type="scientific">Dentiscutata erythropus</name>
    <dbReference type="NCBI Taxonomy" id="1348616"/>
    <lineage>
        <taxon>Eukaryota</taxon>
        <taxon>Fungi</taxon>
        <taxon>Fungi incertae sedis</taxon>
        <taxon>Mucoromycota</taxon>
        <taxon>Glomeromycotina</taxon>
        <taxon>Glomeromycetes</taxon>
        <taxon>Diversisporales</taxon>
        <taxon>Gigasporaceae</taxon>
        <taxon>Dentiscutata</taxon>
    </lineage>
</organism>
<accession>A0A9N9IKK9</accession>
<keyword evidence="3" id="KW-1185">Reference proteome</keyword>
<reference evidence="2" key="1">
    <citation type="submission" date="2021-06" db="EMBL/GenBank/DDBJ databases">
        <authorList>
            <person name="Kallberg Y."/>
            <person name="Tangrot J."/>
            <person name="Rosling A."/>
        </authorList>
    </citation>
    <scope>NUCLEOTIDE SEQUENCE</scope>
    <source>
        <strain evidence="2">MA453B</strain>
    </source>
</reference>